<dbReference type="Proteomes" id="UP001143463">
    <property type="component" value="Unassembled WGS sequence"/>
</dbReference>
<sequence length="291" mass="30616">MGPDPVPDDGGSCEGARMAGEDREGGEQVLRTATAVAREVLGDRLSAAFALGSLAHGGFAPLASDIDLALVLDSLPDDVGARVAAIRRATVERAGNPLAERLSVFWSDWHGVRHGAGPCSRLPAVDRLDLLDDGRLLYGVDERGDATRPAPTTLVVEAAQFAVERFDRAYLAALHRTEEQVAAGPRVASKAAMFPIRFLYTLASGRMGHNGAAATWYGRHGAHAPLAHAAMRWRESGIDDAAAAVRDLRAHLVGVYVEFFDAYAPAVAAAGEGPVADALLGRRAELLSAAP</sequence>
<organism evidence="2 3">
    <name type="scientific">Pseudonocardia halophobica</name>
    <dbReference type="NCBI Taxonomy" id="29401"/>
    <lineage>
        <taxon>Bacteria</taxon>
        <taxon>Bacillati</taxon>
        <taxon>Actinomycetota</taxon>
        <taxon>Actinomycetes</taxon>
        <taxon>Pseudonocardiales</taxon>
        <taxon>Pseudonocardiaceae</taxon>
        <taxon>Pseudonocardia</taxon>
    </lineage>
</organism>
<reference evidence="2" key="2">
    <citation type="submission" date="2023-01" db="EMBL/GenBank/DDBJ databases">
        <authorList>
            <person name="Sun Q."/>
            <person name="Evtushenko L."/>
        </authorList>
    </citation>
    <scope>NUCLEOTIDE SEQUENCE</scope>
    <source>
        <strain evidence="2">VKM Ac-1069</strain>
    </source>
</reference>
<reference evidence="2" key="1">
    <citation type="journal article" date="2014" name="Int. J. Syst. Evol. Microbiol.">
        <title>Complete genome sequence of Corynebacterium casei LMG S-19264T (=DSM 44701T), isolated from a smear-ripened cheese.</title>
        <authorList>
            <consortium name="US DOE Joint Genome Institute (JGI-PGF)"/>
            <person name="Walter F."/>
            <person name="Albersmeier A."/>
            <person name="Kalinowski J."/>
            <person name="Ruckert C."/>
        </authorList>
    </citation>
    <scope>NUCLEOTIDE SEQUENCE</scope>
    <source>
        <strain evidence="2">VKM Ac-1069</strain>
    </source>
</reference>
<gene>
    <name evidence="2" type="ORF">GCM10017577_12320</name>
</gene>
<dbReference type="EMBL" id="BSFQ01000003">
    <property type="protein sequence ID" value="GLL10092.1"/>
    <property type="molecule type" value="Genomic_DNA"/>
</dbReference>
<evidence type="ECO:0000313" key="2">
    <source>
        <dbReference type="EMBL" id="GLL10092.1"/>
    </source>
</evidence>
<proteinExistence type="predicted"/>
<feature type="region of interest" description="Disordered" evidence="1">
    <location>
        <begin position="1"/>
        <end position="27"/>
    </location>
</feature>
<evidence type="ECO:0008006" key="4">
    <source>
        <dbReference type="Google" id="ProtNLM"/>
    </source>
</evidence>
<comment type="caution">
    <text evidence="2">The sequence shown here is derived from an EMBL/GenBank/DDBJ whole genome shotgun (WGS) entry which is preliminary data.</text>
</comment>
<evidence type="ECO:0000313" key="3">
    <source>
        <dbReference type="Proteomes" id="UP001143463"/>
    </source>
</evidence>
<evidence type="ECO:0000256" key="1">
    <source>
        <dbReference type="SAM" id="MobiDB-lite"/>
    </source>
</evidence>
<accession>A0A9W6NV62</accession>
<protein>
    <recommendedName>
        <fullName evidence="4">Nucleotidyltransferase-like protein</fullName>
    </recommendedName>
</protein>
<name>A0A9W6NV62_9PSEU</name>
<keyword evidence="3" id="KW-1185">Reference proteome</keyword>
<dbReference type="SUPFAM" id="SSF81301">
    <property type="entry name" value="Nucleotidyltransferase"/>
    <property type="match status" value="1"/>
</dbReference>
<dbReference type="InterPro" id="IPR043519">
    <property type="entry name" value="NT_sf"/>
</dbReference>
<dbReference type="AlphaFoldDB" id="A0A9W6NV62"/>